<protein>
    <submittedName>
        <fullName evidence="2">Uncharacterized protein</fullName>
    </submittedName>
</protein>
<accession>A0A1V3W933</accession>
<evidence type="ECO:0000256" key="1">
    <source>
        <dbReference type="SAM" id="MobiDB-lite"/>
    </source>
</evidence>
<proteinExistence type="predicted"/>
<evidence type="ECO:0000313" key="3">
    <source>
        <dbReference type="Proteomes" id="UP000188532"/>
    </source>
</evidence>
<comment type="caution">
    <text evidence="2">The sequence shown here is derived from an EMBL/GenBank/DDBJ whole genome shotgun (WGS) entry which is preliminary data.</text>
</comment>
<gene>
    <name evidence="2" type="ORF">BZL29_8537</name>
</gene>
<evidence type="ECO:0000313" key="2">
    <source>
        <dbReference type="EMBL" id="OOK63382.1"/>
    </source>
</evidence>
<dbReference type="AlphaFoldDB" id="A0A1V3W933"/>
<sequence length="42" mass="4374">MGDRTGRQSGKGALQQYGRQRPPQSSASARVSPGVDSTTILA</sequence>
<feature type="region of interest" description="Disordered" evidence="1">
    <location>
        <begin position="1"/>
        <end position="42"/>
    </location>
</feature>
<reference evidence="2 3" key="1">
    <citation type="submission" date="2017-02" db="EMBL/GenBank/DDBJ databases">
        <title>Complete genome sequences of Mycobacterium kansasii strains isolated from rhesus macaques.</title>
        <authorList>
            <person name="Panda A."/>
            <person name="Nagaraj S."/>
            <person name="Zhao X."/>
            <person name="Tettelin H."/>
            <person name="Detolla L.J."/>
        </authorList>
    </citation>
    <scope>NUCLEOTIDE SEQUENCE [LARGE SCALE GENOMIC DNA]</scope>
    <source>
        <strain evidence="2 3">11-3469</strain>
    </source>
</reference>
<feature type="compositionally biased region" description="Polar residues" evidence="1">
    <location>
        <begin position="22"/>
        <end position="42"/>
    </location>
</feature>
<organism evidence="2 3">
    <name type="scientific">Mycobacterium kansasii</name>
    <dbReference type="NCBI Taxonomy" id="1768"/>
    <lineage>
        <taxon>Bacteria</taxon>
        <taxon>Bacillati</taxon>
        <taxon>Actinomycetota</taxon>
        <taxon>Actinomycetes</taxon>
        <taxon>Mycobacteriales</taxon>
        <taxon>Mycobacteriaceae</taxon>
        <taxon>Mycobacterium</taxon>
    </lineage>
</organism>
<dbReference type="Proteomes" id="UP000188532">
    <property type="component" value="Unassembled WGS sequence"/>
</dbReference>
<dbReference type="EMBL" id="MVBN01000020">
    <property type="protein sequence ID" value="OOK63382.1"/>
    <property type="molecule type" value="Genomic_DNA"/>
</dbReference>
<name>A0A1V3W933_MYCKA</name>